<sequence length="610" mass="69188">HFIKKKKPKVGFTKKKLKCCNISVYLSYKLSVGNEEIGYVKAHLVKKKEQKKKLVYHSFQRNQTVNNEQTNKDSTRANREPEITGRQPISFIEAKIQYYEVQYQGSFVSRSNPVCYVTRNIPLRISICPVNDFPITRNILTKMSIEKLTCTADIEDSLQIRRSHNKTQLRCDGKLQLCSTAYYAAKQMKENWTYKMQGNSVMGVRNEGTMNYGSCGGGSGEDGLKIQPQRKKKKEWRTKFMPVGSAQDDMLITVPGQAIEQVQQFTYLGSILCIDGGTDEDINHPTGMTCTTKKIKRLNVFQQRSLRRILHISYRDHITNEEVLQRSGLEHLSRTVDECLEHSEFYSEMFTVAEKDKIYSLFFIQKLIHSPMIIPSLPLPQVVYELCSEVALQSKPISSHKGRKLKKVKIEVPTFKKAMLSISCIETIKKCCCDPPAMRWKIKGKTTESDSDQIPALCKMKMAGTQYWKIRIEQFPEEMKTAVIFGETWNADVLQSCGVRIGLYLGLSDEAGHQAGADSSNGVPLPSTLACVMERWAGLSIGQQCANHGISGPIETVFRTCQPQKPGQVVSSEDLEPEMHDHLLKNLVLRLAFKKLTGFDNQNLQVAEEI</sequence>
<protein>
    <submittedName>
        <fullName evidence="1">Uncharacterized protein</fullName>
    </submittedName>
</protein>
<dbReference type="Proteomes" id="UP000018936">
    <property type="component" value="Unassembled WGS sequence"/>
</dbReference>
<keyword evidence="2" id="KW-1185">Reference proteome</keyword>
<reference evidence="1 2" key="1">
    <citation type="journal article" date="2013" name="Proc. Natl. Acad. Sci. U.S.A.">
        <title>The king cobra genome reveals dynamic gene evolution and adaptation in the snake venom system.</title>
        <authorList>
            <person name="Vonk F.J."/>
            <person name="Casewell N.R."/>
            <person name="Henkel C.V."/>
            <person name="Heimberg A.M."/>
            <person name="Jansen H.J."/>
            <person name="McCleary R.J."/>
            <person name="Kerkkamp H.M."/>
            <person name="Vos R.A."/>
            <person name="Guerreiro I."/>
            <person name="Calvete J.J."/>
            <person name="Wuster W."/>
            <person name="Woods A.E."/>
            <person name="Logan J.M."/>
            <person name="Harrison R.A."/>
            <person name="Castoe T.A."/>
            <person name="de Koning A.P."/>
            <person name="Pollock D.D."/>
            <person name="Yandell M."/>
            <person name="Calderon D."/>
            <person name="Renjifo C."/>
            <person name="Currier R.B."/>
            <person name="Salgado D."/>
            <person name="Pla D."/>
            <person name="Sanz L."/>
            <person name="Hyder A.S."/>
            <person name="Ribeiro J.M."/>
            <person name="Arntzen J.W."/>
            <person name="van den Thillart G.E."/>
            <person name="Boetzer M."/>
            <person name="Pirovano W."/>
            <person name="Dirks R.P."/>
            <person name="Spaink H.P."/>
            <person name="Duboule D."/>
            <person name="McGlinn E."/>
            <person name="Kini R.M."/>
            <person name="Richardson M.K."/>
        </authorList>
    </citation>
    <scope>NUCLEOTIDE SEQUENCE</scope>
    <source>
        <tissue evidence="1">Blood</tissue>
    </source>
</reference>
<evidence type="ECO:0000313" key="1">
    <source>
        <dbReference type="EMBL" id="ETE69662.1"/>
    </source>
</evidence>
<gene>
    <name evidence="1" type="ORF">L345_04533</name>
</gene>
<accession>V8P709</accession>
<organism evidence="1 2">
    <name type="scientific">Ophiophagus hannah</name>
    <name type="common">King cobra</name>
    <name type="synonym">Naja hannah</name>
    <dbReference type="NCBI Taxonomy" id="8665"/>
    <lineage>
        <taxon>Eukaryota</taxon>
        <taxon>Metazoa</taxon>
        <taxon>Chordata</taxon>
        <taxon>Craniata</taxon>
        <taxon>Vertebrata</taxon>
        <taxon>Euteleostomi</taxon>
        <taxon>Lepidosauria</taxon>
        <taxon>Squamata</taxon>
        <taxon>Bifurcata</taxon>
        <taxon>Unidentata</taxon>
        <taxon>Episquamata</taxon>
        <taxon>Toxicofera</taxon>
        <taxon>Serpentes</taxon>
        <taxon>Colubroidea</taxon>
        <taxon>Elapidae</taxon>
        <taxon>Elapinae</taxon>
        <taxon>Ophiophagus</taxon>
    </lineage>
</organism>
<comment type="caution">
    <text evidence="1">The sequence shown here is derived from an EMBL/GenBank/DDBJ whole genome shotgun (WGS) entry which is preliminary data.</text>
</comment>
<feature type="non-terminal residue" evidence="1">
    <location>
        <position position="1"/>
    </location>
</feature>
<name>V8P709_OPHHA</name>
<dbReference type="AlphaFoldDB" id="V8P709"/>
<dbReference type="OrthoDB" id="410381at2759"/>
<feature type="non-terminal residue" evidence="1">
    <location>
        <position position="610"/>
    </location>
</feature>
<dbReference type="EMBL" id="AZIM01000719">
    <property type="protein sequence ID" value="ETE69662.1"/>
    <property type="molecule type" value="Genomic_DNA"/>
</dbReference>
<proteinExistence type="predicted"/>
<evidence type="ECO:0000313" key="2">
    <source>
        <dbReference type="Proteomes" id="UP000018936"/>
    </source>
</evidence>